<dbReference type="PROSITE" id="PS00065">
    <property type="entry name" value="D_2_HYDROXYACID_DH_1"/>
    <property type="match status" value="1"/>
</dbReference>
<name>A0A3L8P3B2_9ACTN</name>
<dbReference type="GO" id="GO:0061503">
    <property type="term" value="F:tRNA threonylcarbamoyladenosine dehydratase"/>
    <property type="evidence" value="ECO:0007669"/>
    <property type="project" value="TreeGrafter"/>
</dbReference>
<dbReference type="RefSeq" id="WP_121805490.1">
    <property type="nucleotide sequence ID" value="NZ_RDBE01000006.1"/>
</dbReference>
<dbReference type="AlphaFoldDB" id="A0A3L8P3B2"/>
<sequence length="519" mass="55563">MTGDSYLPTRETFADELVSAGFSDDGVRLRGEVAWATALGQMRTTKVQITFGAAFPFAPPTVNLVGDSGVDVTFHVDRPDLDADPSLSGNLCLWERDHPVEHAPWLTADGLLAQIRGWLDHTEAGWLDDDACDLERYLPSCHELVLFDSDDTSQRDLVLMQVHGMKAPATVRITSDVSRVGKTLPKKPSQVRRKDAGACWIEDVGELSRPVSSWQDLLGVVADSNRLVYLAALQAVRYVHLRYTRNGKPGVLVVRLRGQGVIQACECADESPGGRSLRAGPQAKNLAHASVAIIGCGAIGSFAADLLFRSGVREFVLYDAERLLPGNVVRHVGTLDEVGLAKVDVVRDQLIRLGADKEAVARHPGNVNTLAVARRIVASHDLVLDATADARATSLFAVAAAGQEASSGDCSVISACVQRQGQVIRVDRLTVNAAEEHLPPLERDPAEAQLEDPGCGSPVSVTPPASVLRATTLAVEVATLELRQKGSAPVTTVEVLVAQPEAPYDVVGRLTSLTEEDPA</sequence>
<dbReference type="InterPro" id="IPR029752">
    <property type="entry name" value="D-isomer_DH_CS1"/>
</dbReference>
<evidence type="ECO:0000259" key="1">
    <source>
        <dbReference type="Pfam" id="PF00899"/>
    </source>
</evidence>
<dbReference type="GO" id="GO:0061504">
    <property type="term" value="P:cyclic threonylcarbamoyladenosine biosynthetic process"/>
    <property type="evidence" value="ECO:0007669"/>
    <property type="project" value="TreeGrafter"/>
</dbReference>
<comment type="caution">
    <text evidence="2">The sequence shown here is derived from an EMBL/GenBank/DDBJ whole genome shotgun (WGS) entry which is preliminary data.</text>
</comment>
<protein>
    <recommendedName>
        <fullName evidence="1">THIF-type NAD/FAD binding fold domain-containing protein</fullName>
    </recommendedName>
</protein>
<evidence type="ECO:0000313" key="2">
    <source>
        <dbReference type="EMBL" id="RLV49725.1"/>
    </source>
</evidence>
<reference evidence="2 3" key="1">
    <citation type="submission" date="2018-10" db="EMBL/GenBank/DDBJ databases">
        <title>Marmoricola sp. 4Q3S-7 whole genome shotgun sequence.</title>
        <authorList>
            <person name="Li F."/>
        </authorList>
    </citation>
    <scope>NUCLEOTIDE SEQUENCE [LARGE SCALE GENOMIC DNA]</scope>
    <source>
        <strain evidence="2 3">4Q3S-7</strain>
    </source>
</reference>
<evidence type="ECO:0000313" key="3">
    <source>
        <dbReference type="Proteomes" id="UP000281708"/>
    </source>
</evidence>
<dbReference type="GO" id="GO:0008641">
    <property type="term" value="F:ubiquitin-like modifier activating enzyme activity"/>
    <property type="evidence" value="ECO:0007669"/>
    <property type="project" value="InterPro"/>
</dbReference>
<dbReference type="EMBL" id="RDBE01000006">
    <property type="protein sequence ID" value="RLV49725.1"/>
    <property type="molecule type" value="Genomic_DNA"/>
</dbReference>
<organism evidence="2 3">
    <name type="scientific">Nocardioides mangrovicus</name>
    <dbReference type="NCBI Taxonomy" id="2478913"/>
    <lineage>
        <taxon>Bacteria</taxon>
        <taxon>Bacillati</taxon>
        <taxon>Actinomycetota</taxon>
        <taxon>Actinomycetes</taxon>
        <taxon>Propionibacteriales</taxon>
        <taxon>Nocardioidaceae</taxon>
        <taxon>Nocardioides</taxon>
    </lineage>
</organism>
<keyword evidence="3" id="KW-1185">Reference proteome</keyword>
<feature type="domain" description="THIF-type NAD/FAD binding fold" evidence="1">
    <location>
        <begin position="283"/>
        <end position="427"/>
    </location>
</feature>
<dbReference type="InterPro" id="IPR045886">
    <property type="entry name" value="ThiF/MoeB/HesA"/>
</dbReference>
<dbReference type="SUPFAM" id="SSF69572">
    <property type="entry name" value="Activating enzymes of the ubiquitin-like proteins"/>
    <property type="match status" value="1"/>
</dbReference>
<dbReference type="Proteomes" id="UP000281708">
    <property type="component" value="Unassembled WGS sequence"/>
</dbReference>
<dbReference type="OrthoDB" id="3802555at2"/>
<dbReference type="PANTHER" id="PTHR43267:SF1">
    <property type="entry name" value="TRNA THREONYLCARBAMOYLADENOSINE DEHYDRATASE"/>
    <property type="match status" value="1"/>
</dbReference>
<dbReference type="Pfam" id="PF00899">
    <property type="entry name" value="ThiF"/>
    <property type="match status" value="1"/>
</dbReference>
<dbReference type="InterPro" id="IPR000594">
    <property type="entry name" value="ThiF_NAD_FAD-bd"/>
</dbReference>
<dbReference type="PANTHER" id="PTHR43267">
    <property type="entry name" value="TRNA THREONYLCARBAMOYLADENOSINE DEHYDRATASE"/>
    <property type="match status" value="1"/>
</dbReference>
<dbReference type="InterPro" id="IPR035985">
    <property type="entry name" value="Ubiquitin-activating_enz"/>
</dbReference>
<gene>
    <name evidence="2" type="ORF">D9V37_07375</name>
</gene>
<accession>A0A3L8P3B2</accession>
<proteinExistence type="predicted"/>
<dbReference type="Gene3D" id="3.40.50.720">
    <property type="entry name" value="NAD(P)-binding Rossmann-like Domain"/>
    <property type="match status" value="1"/>
</dbReference>